<dbReference type="Proteomes" id="UP000535511">
    <property type="component" value="Unassembled WGS sequence"/>
</dbReference>
<gene>
    <name evidence="1" type="ORF">BJZ21_004003</name>
    <name evidence="2" type="ORF">BJZ21_004072</name>
</gene>
<organism evidence="1 3">
    <name type="scientific">Nocardioides panaciterrulae</name>
    <dbReference type="NCBI Taxonomy" id="661492"/>
    <lineage>
        <taxon>Bacteria</taxon>
        <taxon>Bacillati</taxon>
        <taxon>Actinomycetota</taxon>
        <taxon>Actinomycetes</taxon>
        <taxon>Propionibacteriales</taxon>
        <taxon>Nocardioidaceae</taxon>
        <taxon>Nocardioides</taxon>
    </lineage>
</organism>
<comment type="caution">
    <text evidence="1">The sequence shown here is derived from an EMBL/GenBank/DDBJ whole genome shotgun (WGS) entry which is preliminary data.</text>
</comment>
<sequence>MAKQRIVYAPIDRPDVEVLVDDAWCPGELRAWTQHDDDTWTADVQYRPPGERSSFIATFTAADVRADTVDRSHGRGVGEQ</sequence>
<dbReference type="RefSeq" id="WP_179665380.1">
    <property type="nucleotide sequence ID" value="NZ_JACCBG010000001.1"/>
</dbReference>
<evidence type="ECO:0000313" key="2">
    <source>
        <dbReference type="EMBL" id="NYD43989.1"/>
    </source>
</evidence>
<evidence type="ECO:0000313" key="1">
    <source>
        <dbReference type="EMBL" id="NYD43920.1"/>
    </source>
</evidence>
<name>A0A7Y9EA18_9ACTN</name>
<protein>
    <submittedName>
        <fullName evidence="1">Uncharacterized protein</fullName>
    </submittedName>
</protein>
<accession>A0A7Y9EA18</accession>
<reference evidence="1 3" key="1">
    <citation type="submission" date="2020-07" db="EMBL/GenBank/DDBJ databases">
        <title>Sequencing the genomes of 1000 actinobacteria strains.</title>
        <authorList>
            <person name="Klenk H.-P."/>
        </authorList>
    </citation>
    <scope>NUCLEOTIDE SEQUENCE [LARGE SCALE GENOMIC DNA]</scope>
    <source>
        <strain evidence="1 3">DSM 21350</strain>
    </source>
</reference>
<proteinExistence type="predicted"/>
<dbReference type="AlphaFoldDB" id="A0A7Y9EA18"/>
<dbReference type="EMBL" id="JACCBG010000001">
    <property type="protein sequence ID" value="NYD43920.1"/>
    <property type="molecule type" value="Genomic_DNA"/>
</dbReference>
<evidence type="ECO:0000313" key="3">
    <source>
        <dbReference type="Proteomes" id="UP000535511"/>
    </source>
</evidence>
<keyword evidence="3" id="KW-1185">Reference proteome</keyword>
<dbReference type="EMBL" id="JACCBG010000001">
    <property type="protein sequence ID" value="NYD43989.1"/>
    <property type="molecule type" value="Genomic_DNA"/>
</dbReference>